<accession>A0ABY5FXD4</accession>
<feature type="chain" id="PRO_5045661331" description="Lipoprotein" evidence="1">
    <location>
        <begin position="23"/>
        <end position="155"/>
    </location>
</feature>
<organism evidence="2 3">
    <name type="scientific">Microcella humidisoli</name>
    <dbReference type="NCBI Taxonomy" id="2963406"/>
    <lineage>
        <taxon>Bacteria</taxon>
        <taxon>Bacillati</taxon>
        <taxon>Actinomycetota</taxon>
        <taxon>Actinomycetes</taxon>
        <taxon>Micrococcales</taxon>
        <taxon>Microbacteriaceae</taxon>
        <taxon>Microcella</taxon>
    </lineage>
</organism>
<dbReference type="PROSITE" id="PS51257">
    <property type="entry name" value="PROKAR_LIPOPROTEIN"/>
    <property type="match status" value="1"/>
</dbReference>
<dbReference type="EMBL" id="CP101497">
    <property type="protein sequence ID" value="UTT62970.1"/>
    <property type="molecule type" value="Genomic_DNA"/>
</dbReference>
<keyword evidence="3" id="KW-1185">Reference proteome</keyword>
<proteinExistence type="predicted"/>
<dbReference type="Proteomes" id="UP001060039">
    <property type="component" value="Chromosome"/>
</dbReference>
<evidence type="ECO:0000256" key="1">
    <source>
        <dbReference type="SAM" id="SignalP"/>
    </source>
</evidence>
<evidence type="ECO:0008006" key="4">
    <source>
        <dbReference type="Google" id="ProtNLM"/>
    </source>
</evidence>
<protein>
    <recommendedName>
        <fullName evidence="4">Lipoprotein</fullName>
    </recommendedName>
</protein>
<evidence type="ECO:0000313" key="3">
    <source>
        <dbReference type="Proteomes" id="UP001060039"/>
    </source>
</evidence>
<keyword evidence="1" id="KW-0732">Signal</keyword>
<evidence type="ECO:0000313" key="2">
    <source>
        <dbReference type="EMBL" id="UTT62970.1"/>
    </source>
</evidence>
<feature type="signal peptide" evidence="1">
    <location>
        <begin position="1"/>
        <end position="22"/>
    </location>
</feature>
<dbReference type="RefSeq" id="WP_255160103.1">
    <property type="nucleotide sequence ID" value="NZ_CP101497.1"/>
</dbReference>
<reference evidence="2" key="1">
    <citation type="submission" date="2022-07" db="EMBL/GenBank/DDBJ databases">
        <title>Taxonomic analysis of Microcella humidisoli nov. sp., isolated from riverside soil.</title>
        <authorList>
            <person name="Molina K.M."/>
            <person name="Kim S.B."/>
        </authorList>
    </citation>
    <scope>NUCLEOTIDE SEQUENCE</scope>
    <source>
        <strain evidence="2">MMS21-STM10</strain>
    </source>
</reference>
<sequence length="155" mass="15431">MTLLRPRAAAALATAVMIAALAGCSGSPTDPLGLAGCLDSDTGTIAVGVANTSGEPIVIEGIELSDASGVEIIDRFIAIDEDARSTAVRFDEGGRDAFGGVALDQTAIDPDTAAFVGVEVARTGSGEGRIGGLVLTVDGTAQTAPVTLDLRDNCG</sequence>
<name>A0ABY5FXD4_9MICO</name>
<gene>
    <name evidence="2" type="ORF">NNL39_02365</name>
</gene>